<name>A0ACC3T6C9_LIPKO</name>
<dbReference type="Proteomes" id="UP001433508">
    <property type="component" value="Unassembled WGS sequence"/>
</dbReference>
<proteinExistence type="predicted"/>
<keyword evidence="2" id="KW-1185">Reference proteome</keyword>
<dbReference type="EMBL" id="MU971350">
    <property type="protein sequence ID" value="KAK9238994.1"/>
    <property type="molecule type" value="Genomic_DNA"/>
</dbReference>
<evidence type="ECO:0000313" key="1">
    <source>
        <dbReference type="EMBL" id="KAK9238994.1"/>
    </source>
</evidence>
<organism evidence="1 2">
    <name type="scientific">Lipomyces kononenkoae</name>
    <name type="common">Yeast</name>
    <dbReference type="NCBI Taxonomy" id="34357"/>
    <lineage>
        <taxon>Eukaryota</taxon>
        <taxon>Fungi</taxon>
        <taxon>Dikarya</taxon>
        <taxon>Ascomycota</taxon>
        <taxon>Saccharomycotina</taxon>
        <taxon>Lipomycetes</taxon>
        <taxon>Lipomycetales</taxon>
        <taxon>Lipomycetaceae</taxon>
        <taxon>Lipomyces</taxon>
    </lineage>
</organism>
<sequence length="283" mass="32095">RNQSIRRLSPVNASQLPCARSRHDCALEIVELCHYPSLTYNSVAEIVTVITVPRDLHEIAASDLVNSIVESAGTYLARHGADVSLIERITDVGAPDRKGRGEYARSKKMADRTIVYTAVEGGKTMTASEVGFTESYLALCQDKDFWILGQHVDVCVLDVDAEVATMMQKVAADFDMESAHGHYSSIEYRGHKWTGELREAFIEVWRGNSTRPTRYTLIQNSWSLTRPPKTLGLTIRELVPQKYLTDVHVPDADIGFDEDKYLRRLRYFMREAAREKYFDFISP</sequence>
<feature type="non-terminal residue" evidence="1">
    <location>
        <position position="1"/>
    </location>
</feature>
<comment type="caution">
    <text evidence="1">The sequence shown here is derived from an EMBL/GenBank/DDBJ whole genome shotgun (WGS) entry which is preliminary data.</text>
</comment>
<protein>
    <submittedName>
        <fullName evidence="1">Uncharacterized protein</fullName>
    </submittedName>
</protein>
<gene>
    <name evidence="1" type="ORF">V1525DRAFT_439053</name>
</gene>
<reference evidence="2" key="1">
    <citation type="journal article" date="2024" name="Front. Bioeng. Biotechnol.">
        <title>Genome-scale model development and genomic sequencing of the oleaginous clade Lipomyces.</title>
        <authorList>
            <person name="Czajka J.J."/>
            <person name="Han Y."/>
            <person name="Kim J."/>
            <person name="Mondo S.J."/>
            <person name="Hofstad B.A."/>
            <person name="Robles A."/>
            <person name="Haridas S."/>
            <person name="Riley R."/>
            <person name="LaButti K."/>
            <person name="Pangilinan J."/>
            <person name="Andreopoulos W."/>
            <person name="Lipzen A."/>
            <person name="Yan J."/>
            <person name="Wang M."/>
            <person name="Ng V."/>
            <person name="Grigoriev I.V."/>
            <person name="Spatafora J.W."/>
            <person name="Magnuson J.K."/>
            <person name="Baker S.E."/>
            <person name="Pomraning K.R."/>
        </authorList>
    </citation>
    <scope>NUCLEOTIDE SEQUENCE [LARGE SCALE GENOMIC DNA]</scope>
    <source>
        <strain evidence="2">CBS 7786</strain>
    </source>
</reference>
<accession>A0ACC3T6C9</accession>
<evidence type="ECO:0000313" key="2">
    <source>
        <dbReference type="Proteomes" id="UP001433508"/>
    </source>
</evidence>